<accession>A0A090RIC0</accession>
<dbReference type="STRING" id="754436.JCM19237_3221"/>
<dbReference type="GO" id="GO:0003755">
    <property type="term" value="F:peptidyl-prolyl cis-trans isomerase activity"/>
    <property type="evidence" value="ECO:0007669"/>
    <property type="project" value="UniProtKB-EC"/>
</dbReference>
<dbReference type="AlphaFoldDB" id="A0A090RIC0"/>
<keyword evidence="1" id="KW-0413">Isomerase</keyword>
<dbReference type="EC" id="5.2.1.8" evidence="1"/>
<evidence type="ECO:0000313" key="1">
    <source>
        <dbReference type="EMBL" id="GAL07282.1"/>
    </source>
</evidence>
<comment type="caution">
    <text evidence="1">The sequence shown here is derived from an EMBL/GenBank/DDBJ whole genome shotgun (WGS) entry which is preliminary data.</text>
</comment>
<proteinExistence type="predicted"/>
<dbReference type="EMBL" id="BBMN01000016">
    <property type="protein sequence ID" value="GAL07282.1"/>
    <property type="molecule type" value="Genomic_DNA"/>
</dbReference>
<dbReference type="Pfam" id="PF07356">
    <property type="entry name" value="DUF1481"/>
    <property type="match status" value="1"/>
</dbReference>
<evidence type="ECO:0000313" key="2">
    <source>
        <dbReference type="Proteomes" id="UP000029227"/>
    </source>
</evidence>
<dbReference type="Proteomes" id="UP000029227">
    <property type="component" value="Unassembled WGS sequence"/>
</dbReference>
<protein>
    <submittedName>
        <fullName evidence="1">Peptidyl-prolyl cis-trans isomerase</fullName>
        <ecNumber evidence="1">5.2.1.8</ecNumber>
    </submittedName>
</protein>
<organism evidence="1 2">
    <name type="scientific">Photobacterium aphoticum</name>
    <dbReference type="NCBI Taxonomy" id="754436"/>
    <lineage>
        <taxon>Bacteria</taxon>
        <taxon>Pseudomonadati</taxon>
        <taxon>Pseudomonadota</taxon>
        <taxon>Gammaproteobacteria</taxon>
        <taxon>Vibrionales</taxon>
        <taxon>Vibrionaceae</taxon>
        <taxon>Photobacterium</taxon>
    </lineage>
</organism>
<dbReference type="InterPro" id="IPR010858">
    <property type="entry name" value="DUF1481"/>
</dbReference>
<sequence>MREGQLRELQREGEQLDEQQLKPFSLTVRYDTQGRAVFQRYTLGDERIPLTNTQLYELTQDAQRGVDVVKAQRRADRALVQGYWQQGAFYPCSNTGTQSADAVRVSFSPALPAHLREQFEPIQQQGYMAVVGDMKRQSLTAQQLLMFNTTQPRCLTAPTLLKG</sequence>
<gene>
    <name evidence="1" type="ORF">JCM19237_3221</name>
</gene>
<dbReference type="eggNOG" id="ENOG502Z82N">
    <property type="taxonomic scope" value="Bacteria"/>
</dbReference>
<reference evidence="1 2" key="1">
    <citation type="journal article" date="2014" name="Genome Announc.">
        <title>Draft Genome Sequences of Two Vibrionaceae Species, Vibrio ponticus C121 and Photobacterium aphoticum C119, Isolated as Coral Reef Microbiota.</title>
        <authorList>
            <person name="Al-saari N."/>
            <person name="Meirelles P.M."/>
            <person name="Mino S."/>
            <person name="Suda W."/>
            <person name="Oshima K."/>
            <person name="Hattori M."/>
            <person name="Ohkuma M."/>
            <person name="Thompson F.L."/>
            <person name="Gomez-Gil B."/>
            <person name="Sawabe T."/>
            <person name="Sawabe T."/>
        </authorList>
    </citation>
    <scope>NUCLEOTIDE SEQUENCE [LARGE SCALE GENOMIC DNA]</scope>
    <source>
        <strain evidence="1 2">JCM 19237</strain>
    </source>
</reference>
<name>A0A090RIC0_9GAMM</name>